<gene>
    <name evidence="1" type="ORF">SARC_03125</name>
</gene>
<dbReference type="GeneID" id="25903629"/>
<protein>
    <submittedName>
        <fullName evidence="1">Uncharacterized protein</fullName>
    </submittedName>
</protein>
<evidence type="ECO:0000313" key="1">
    <source>
        <dbReference type="EMBL" id="KNC84664.1"/>
    </source>
</evidence>
<dbReference type="EMBL" id="KQ241749">
    <property type="protein sequence ID" value="KNC84664.1"/>
    <property type="molecule type" value="Genomic_DNA"/>
</dbReference>
<proteinExistence type="predicted"/>
<dbReference type="Proteomes" id="UP000054560">
    <property type="component" value="Unassembled WGS sequence"/>
</dbReference>
<accession>A0A0L0G6W3</accession>
<dbReference type="RefSeq" id="XP_014158566.1">
    <property type="nucleotide sequence ID" value="XM_014303091.1"/>
</dbReference>
<name>A0A0L0G6W3_9EUKA</name>
<dbReference type="AlphaFoldDB" id="A0A0L0G6W3"/>
<sequence length="100" mass="11162">MSENKDRFGVATNTFCSRINGSARHTAATVDDSYSELPVLLSDSGDEEEVSRVVSVGTVTQVHYIDDVVHTARPAMSRHALPVYIQIPQHTTKWYMPNKK</sequence>
<organism evidence="1 2">
    <name type="scientific">Sphaeroforma arctica JP610</name>
    <dbReference type="NCBI Taxonomy" id="667725"/>
    <lineage>
        <taxon>Eukaryota</taxon>
        <taxon>Ichthyosporea</taxon>
        <taxon>Ichthyophonida</taxon>
        <taxon>Sphaeroforma</taxon>
    </lineage>
</organism>
<evidence type="ECO:0000313" key="2">
    <source>
        <dbReference type="Proteomes" id="UP000054560"/>
    </source>
</evidence>
<keyword evidence="2" id="KW-1185">Reference proteome</keyword>
<reference evidence="1 2" key="1">
    <citation type="submission" date="2011-02" db="EMBL/GenBank/DDBJ databases">
        <title>The Genome Sequence of Sphaeroforma arctica JP610.</title>
        <authorList>
            <consortium name="The Broad Institute Genome Sequencing Platform"/>
            <person name="Russ C."/>
            <person name="Cuomo C."/>
            <person name="Young S.K."/>
            <person name="Zeng Q."/>
            <person name="Gargeya S."/>
            <person name="Alvarado L."/>
            <person name="Berlin A."/>
            <person name="Chapman S.B."/>
            <person name="Chen Z."/>
            <person name="Freedman E."/>
            <person name="Gellesch M."/>
            <person name="Goldberg J."/>
            <person name="Griggs A."/>
            <person name="Gujja S."/>
            <person name="Heilman E."/>
            <person name="Heiman D."/>
            <person name="Howarth C."/>
            <person name="Mehta T."/>
            <person name="Neiman D."/>
            <person name="Pearson M."/>
            <person name="Roberts A."/>
            <person name="Saif S."/>
            <person name="Shea T."/>
            <person name="Shenoy N."/>
            <person name="Sisk P."/>
            <person name="Stolte C."/>
            <person name="Sykes S."/>
            <person name="White J."/>
            <person name="Yandava C."/>
            <person name="Burger G."/>
            <person name="Gray M.W."/>
            <person name="Holland P.W.H."/>
            <person name="King N."/>
            <person name="Lang F.B.F."/>
            <person name="Roger A.J."/>
            <person name="Ruiz-Trillo I."/>
            <person name="Haas B."/>
            <person name="Nusbaum C."/>
            <person name="Birren B."/>
        </authorList>
    </citation>
    <scope>NUCLEOTIDE SEQUENCE [LARGE SCALE GENOMIC DNA]</scope>
    <source>
        <strain evidence="1 2">JP610</strain>
    </source>
</reference>